<organism evidence="4 5">
    <name type="scientific">Rhodotorula diobovata</name>
    <dbReference type="NCBI Taxonomy" id="5288"/>
    <lineage>
        <taxon>Eukaryota</taxon>
        <taxon>Fungi</taxon>
        <taxon>Dikarya</taxon>
        <taxon>Basidiomycota</taxon>
        <taxon>Pucciniomycotina</taxon>
        <taxon>Microbotryomycetes</taxon>
        <taxon>Sporidiobolales</taxon>
        <taxon>Sporidiobolaceae</taxon>
        <taxon>Rhodotorula</taxon>
    </lineage>
</organism>
<feature type="compositionally biased region" description="Low complexity" evidence="2">
    <location>
        <begin position="394"/>
        <end position="403"/>
    </location>
</feature>
<dbReference type="InterPro" id="IPR036514">
    <property type="entry name" value="SGNH_hydro_sf"/>
</dbReference>
<dbReference type="CDD" id="cd01846">
    <property type="entry name" value="fatty_acyltransferase_like"/>
    <property type="match status" value="1"/>
</dbReference>
<dbReference type="InterPro" id="IPR001087">
    <property type="entry name" value="GDSL"/>
</dbReference>
<evidence type="ECO:0000256" key="2">
    <source>
        <dbReference type="SAM" id="MobiDB-lite"/>
    </source>
</evidence>
<keyword evidence="1" id="KW-0378">Hydrolase</keyword>
<protein>
    <recommendedName>
        <fullName evidence="6">GDSL lipase/esterase</fullName>
    </recommendedName>
</protein>
<name>A0A5C5G1S9_9BASI</name>
<sequence length="424" mass="43582">MRATLLLRSLACAAILGGGTGVEAQSSSDGVNLDDIETIFAFGDSYSWNGYTPLLGVNNIPGYGLTTSGGYNWLQFLSQLGSTPITLYDLAASGATTNNSVISAPATDFVNQVGLWNDWFAPGTGTYTSAGQVRWETNSTLFTVWIGINDVGAPYDAQTDFPQQLSEIFSSYNAAVASLYAAGARNLLILGVPPTWRTPLIQAYNDSRVGVYQDRVGQYNVGLTQLFNTFAPSYPDASFRLYDTIPFFNTILDRPADYGFTVTDRACAAYEAVTNQPEINVPECGAPLSDFVWWNTYHPAWPVHELLASVIGGVLAAPDTTPATTLTSAQGSLPTSASTAGGTAATSSSSSSSTTATAPTTDSASASETASQGSASGSVGPSASASGGAGGSSAAGPSRPAGGRAGAAALVVALGVASALLAWT</sequence>
<keyword evidence="3" id="KW-0732">Signal</keyword>
<feature type="chain" id="PRO_5023140932" description="GDSL lipase/esterase" evidence="3">
    <location>
        <begin position="25"/>
        <end position="424"/>
    </location>
</feature>
<dbReference type="EMBL" id="SOZI01000027">
    <property type="protein sequence ID" value="TNY22332.1"/>
    <property type="molecule type" value="Genomic_DNA"/>
</dbReference>
<dbReference type="OrthoDB" id="1600564at2759"/>
<evidence type="ECO:0000313" key="4">
    <source>
        <dbReference type="EMBL" id="TNY22332.1"/>
    </source>
</evidence>
<proteinExistence type="predicted"/>
<dbReference type="AlphaFoldDB" id="A0A5C5G1S9"/>
<dbReference type="STRING" id="5288.A0A5C5G1S9"/>
<evidence type="ECO:0008006" key="6">
    <source>
        <dbReference type="Google" id="ProtNLM"/>
    </source>
</evidence>
<dbReference type="PANTHER" id="PTHR45648">
    <property type="entry name" value="GDSL LIPASE/ACYLHYDROLASE FAMILY PROTEIN (AFU_ORTHOLOGUE AFUA_4G14700)"/>
    <property type="match status" value="1"/>
</dbReference>
<dbReference type="PANTHER" id="PTHR45648:SF22">
    <property type="entry name" value="GDSL LIPASE_ACYLHYDROLASE FAMILY PROTEIN (AFU_ORTHOLOGUE AFUA_4G14700)"/>
    <property type="match status" value="1"/>
</dbReference>
<evidence type="ECO:0000256" key="3">
    <source>
        <dbReference type="SAM" id="SignalP"/>
    </source>
</evidence>
<feature type="region of interest" description="Disordered" evidence="2">
    <location>
        <begin position="323"/>
        <end position="403"/>
    </location>
</feature>
<feature type="compositionally biased region" description="Low complexity" evidence="2">
    <location>
        <begin position="323"/>
        <end position="386"/>
    </location>
</feature>
<dbReference type="GO" id="GO:0016788">
    <property type="term" value="F:hydrolase activity, acting on ester bonds"/>
    <property type="evidence" value="ECO:0007669"/>
    <property type="project" value="InterPro"/>
</dbReference>
<dbReference type="Proteomes" id="UP000311382">
    <property type="component" value="Unassembled WGS sequence"/>
</dbReference>
<keyword evidence="5" id="KW-1185">Reference proteome</keyword>
<dbReference type="InterPro" id="IPR051058">
    <property type="entry name" value="GDSL_Est/Lipase"/>
</dbReference>
<reference evidence="4 5" key="1">
    <citation type="submission" date="2019-03" db="EMBL/GenBank/DDBJ databases">
        <title>Rhodosporidium diobovatum UCD-FST 08-225 genome sequencing, assembly, and annotation.</title>
        <authorList>
            <person name="Fakankun I.U."/>
            <person name="Fristensky B."/>
            <person name="Levin D.B."/>
        </authorList>
    </citation>
    <scope>NUCLEOTIDE SEQUENCE [LARGE SCALE GENOMIC DNA]</scope>
    <source>
        <strain evidence="4 5">UCD-FST 08-225</strain>
    </source>
</reference>
<accession>A0A5C5G1S9</accession>
<evidence type="ECO:0000313" key="5">
    <source>
        <dbReference type="Proteomes" id="UP000311382"/>
    </source>
</evidence>
<dbReference type="Pfam" id="PF00657">
    <property type="entry name" value="Lipase_GDSL"/>
    <property type="match status" value="1"/>
</dbReference>
<dbReference type="SUPFAM" id="SSF52266">
    <property type="entry name" value="SGNH hydrolase"/>
    <property type="match status" value="1"/>
</dbReference>
<evidence type="ECO:0000256" key="1">
    <source>
        <dbReference type="ARBA" id="ARBA00022801"/>
    </source>
</evidence>
<feature type="signal peptide" evidence="3">
    <location>
        <begin position="1"/>
        <end position="24"/>
    </location>
</feature>
<dbReference type="Gene3D" id="3.40.50.1110">
    <property type="entry name" value="SGNH hydrolase"/>
    <property type="match status" value="1"/>
</dbReference>
<comment type="caution">
    <text evidence="4">The sequence shown here is derived from an EMBL/GenBank/DDBJ whole genome shotgun (WGS) entry which is preliminary data.</text>
</comment>
<gene>
    <name evidence="4" type="ORF">DMC30DRAFT_415224</name>
</gene>